<name>A0A9X4MAW4_9ACTN</name>
<comment type="caution">
    <text evidence="5">The sequence shown here is derived from an EMBL/GenBank/DDBJ whole genome shotgun (WGS) entry which is preliminary data.</text>
</comment>
<keyword evidence="1" id="KW-0805">Transcription regulation</keyword>
<evidence type="ECO:0000259" key="4">
    <source>
        <dbReference type="PROSITE" id="PS50949"/>
    </source>
</evidence>
<dbReference type="InterPro" id="IPR000524">
    <property type="entry name" value="Tscrpt_reg_HTH_GntR"/>
</dbReference>
<keyword evidence="6" id="KW-1185">Reference proteome</keyword>
<dbReference type="PROSITE" id="PS50949">
    <property type="entry name" value="HTH_GNTR"/>
    <property type="match status" value="1"/>
</dbReference>
<dbReference type="Pfam" id="PF07729">
    <property type="entry name" value="FCD"/>
    <property type="match status" value="1"/>
</dbReference>
<dbReference type="Proteomes" id="UP001152755">
    <property type="component" value="Unassembled WGS sequence"/>
</dbReference>
<evidence type="ECO:0000256" key="2">
    <source>
        <dbReference type="ARBA" id="ARBA00023125"/>
    </source>
</evidence>
<proteinExistence type="predicted"/>
<evidence type="ECO:0000313" key="5">
    <source>
        <dbReference type="EMBL" id="MDG3017191.1"/>
    </source>
</evidence>
<dbReference type="PANTHER" id="PTHR43537">
    <property type="entry name" value="TRANSCRIPTIONAL REGULATOR, GNTR FAMILY"/>
    <property type="match status" value="1"/>
</dbReference>
<evidence type="ECO:0000313" key="6">
    <source>
        <dbReference type="Proteomes" id="UP001152755"/>
    </source>
</evidence>
<dbReference type="EMBL" id="JANRHA010000028">
    <property type="protein sequence ID" value="MDG3017191.1"/>
    <property type="molecule type" value="Genomic_DNA"/>
</dbReference>
<dbReference type="SUPFAM" id="SSF46785">
    <property type="entry name" value="Winged helix' DNA-binding domain"/>
    <property type="match status" value="1"/>
</dbReference>
<dbReference type="AlphaFoldDB" id="A0A9X4MAW4"/>
<keyword evidence="2" id="KW-0238">DNA-binding</keyword>
<accession>A0A9X4MAW4</accession>
<dbReference type="SMART" id="SM00895">
    <property type="entry name" value="FCD"/>
    <property type="match status" value="1"/>
</dbReference>
<gene>
    <name evidence="5" type="ORF">NVS88_21785</name>
</gene>
<dbReference type="GO" id="GO:0003677">
    <property type="term" value="F:DNA binding"/>
    <property type="evidence" value="ECO:0007669"/>
    <property type="project" value="UniProtKB-KW"/>
</dbReference>
<dbReference type="InterPro" id="IPR011711">
    <property type="entry name" value="GntR_C"/>
</dbReference>
<feature type="domain" description="HTH gntR-type" evidence="4">
    <location>
        <begin position="9"/>
        <end position="77"/>
    </location>
</feature>
<evidence type="ECO:0000256" key="1">
    <source>
        <dbReference type="ARBA" id="ARBA00023015"/>
    </source>
</evidence>
<dbReference type="Gene3D" id="1.20.120.530">
    <property type="entry name" value="GntR ligand-binding domain-like"/>
    <property type="match status" value="1"/>
</dbReference>
<dbReference type="SMART" id="SM00345">
    <property type="entry name" value="HTH_GNTR"/>
    <property type="match status" value="1"/>
</dbReference>
<dbReference type="InterPro" id="IPR008920">
    <property type="entry name" value="TF_FadR/GntR_C"/>
</dbReference>
<dbReference type="PANTHER" id="PTHR43537:SF47">
    <property type="entry name" value="REGULATORY PROTEIN GNTR HTH"/>
    <property type="match status" value="1"/>
</dbReference>
<dbReference type="CDD" id="cd07377">
    <property type="entry name" value="WHTH_GntR"/>
    <property type="match status" value="1"/>
</dbReference>
<dbReference type="InterPro" id="IPR036388">
    <property type="entry name" value="WH-like_DNA-bd_sf"/>
</dbReference>
<dbReference type="SUPFAM" id="SSF48008">
    <property type="entry name" value="GntR ligand-binding domain-like"/>
    <property type="match status" value="1"/>
</dbReference>
<protein>
    <submittedName>
        <fullName evidence="5">FadR family transcriptional regulator</fullName>
    </submittedName>
</protein>
<keyword evidence="3" id="KW-0804">Transcription</keyword>
<dbReference type="GO" id="GO:0003700">
    <property type="term" value="F:DNA-binding transcription factor activity"/>
    <property type="evidence" value="ECO:0007669"/>
    <property type="project" value="InterPro"/>
</dbReference>
<dbReference type="PRINTS" id="PR00035">
    <property type="entry name" value="HTHGNTR"/>
</dbReference>
<dbReference type="Gene3D" id="1.10.10.10">
    <property type="entry name" value="Winged helix-like DNA-binding domain superfamily/Winged helix DNA-binding domain"/>
    <property type="match status" value="1"/>
</dbReference>
<sequence>MADVHLRRSPLAEQAAEVLAVRVTSGVWTVGEKLPGETTLATELGVGRSTIREAIRTLVGKGMLQSRQGAGVFVSSAAPAADADALLAAVQSAAILHVIEVRNALEIEAARMAAERRTPADVRRMRDALRRRSSAALGDDEEFVDADVDLHRAVVAAAHNPVLAELFDVFRPRLRQAMLDLLTLRDLRRAEPDHGAGEHLELVEAIAAGDGALAERVSRDHLEQMARAVA</sequence>
<reference evidence="5" key="1">
    <citation type="submission" date="2022-08" db="EMBL/GenBank/DDBJ databases">
        <title>Genome analysis of Corynebacteriales strain.</title>
        <authorList>
            <person name="Lee S.D."/>
        </authorList>
    </citation>
    <scope>NUCLEOTIDE SEQUENCE</scope>
    <source>
        <strain evidence="5">D3-21</strain>
    </source>
</reference>
<evidence type="ECO:0000256" key="3">
    <source>
        <dbReference type="ARBA" id="ARBA00023163"/>
    </source>
</evidence>
<organism evidence="5 6">
    <name type="scientific">Speluncibacter jeojiensis</name>
    <dbReference type="NCBI Taxonomy" id="2710754"/>
    <lineage>
        <taxon>Bacteria</taxon>
        <taxon>Bacillati</taxon>
        <taxon>Actinomycetota</taxon>
        <taxon>Actinomycetes</taxon>
        <taxon>Mycobacteriales</taxon>
        <taxon>Speluncibacteraceae</taxon>
        <taxon>Speluncibacter</taxon>
    </lineage>
</organism>
<dbReference type="Pfam" id="PF00392">
    <property type="entry name" value="GntR"/>
    <property type="match status" value="1"/>
</dbReference>
<dbReference type="InterPro" id="IPR036390">
    <property type="entry name" value="WH_DNA-bd_sf"/>
</dbReference>
<dbReference type="RefSeq" id="WP_277831926.1">
    <property type="nucleotide sequence ID" value="NZ_JAAIVF010000002.1"/>
</dbReference>